<accession>Q07GL8</accession>
<organism evidence="1 2">
    <name type="scientific">Roseobacter denitrificans (strain ATCC 33942 / OCh 114)</name>
    <name type="common">Erythrobacter sp. (strain OCh 114)</name>
    <name type="synonym">Roseobacter denitrificans</name>
    <dbReference type="NCBI Taxonomy" id="375451"/>
    <lineage>
        <taxon>Bacteria</taxon>
        <taxon>Pseudomonadati</taxon>
        <taxon>Pseudomonadota</taxon>
        <taxon>Alphaproteobacteria</taxon>
        <taxon>Rhodobacterales</taxon>
        <taxon>Roseobacteraceae</taxon>
        <taxon>Roseobacter</taxon>
    </lineage>
</organism>
<proteinExistence type="predicted"/>
<geneLocation type="plasmid" evidence="1 2">
    <name>pTB1</name>
</geneLocation>
<dbReference type="AlphaFoldDB" id="Q07GL8"/>
<keyword evidence="2" id="KW-1185">Reference proteome</keyword>
<gene>
    <name evidence="1" type="ordered locus">RD1_A0082</name>
</gene>
<name>Q07GL8_ROSDO</name>
<reference evidence="1 2" key="1">
    <citation type="journal article" date="2007" name="J. Bacteriol.">
        <title>The complete genome sequence of Roseobacter denitrificans reveals a mixotrophic rather than photosynthetic metabolism.</title>
        <authorList>
            <person name="Swingley W.D."/>
            <person name="Sadekar S."/>
            <person name="Mastrian S.D."/>
            <person name="Matthies H.J."/>
            <person name="Hao J."/>
            <person name="Ramos H."/>
            <person name="Acharya C.R."/>
            <person name="Conrad A.L."/>
            <person name="Taylor H.L."/>
            <person name="Dejesa L.C."/>
            <person name="Shah M.K."/>
            <person name="O'huallachain M.E."/>
            <person name="Lince M.T."/>
            <person name="Blankenship R.E."/>
            <person name="Beatty J.T."/>
            <person name="Touchman J.W."/>
        </authorList>
    </citation>
    <scope>NUCLEOTIDE SEQUENCE [LARGE SCALE GENOMIC DNA]</scope>
    <source>
        <strain evidence="2">ATCC 33942 / OCh 114</strain>
        <plasmid evidence="1 2">pTB1</plasmid>
    </source>
</reference>
<dbReference type="HOGENOM" id="CLU_2685505_0_0_5"/>
<sequence length="74" mass="8391">MVIGKITLTTDRIYQGSPERFGSVDRLTLNPQERRRARQTDHRLERADPSIRALIGRADQQGWVGAGNLGHKRP</sequence>
<dbReference type="EMBL" id="CP000464">
    <property type="protein sequence ID" value="ABI93381.1"/>
    <property type="molecule type" value="Genomic_DNA"/>
</dbReference>
<dbReference type="Proteomes" id="UP000007029">
    <property type="component" value="Plasmid pTB1"/>
</dbReference>
<evidence type="ECO:0000313" key="2">
    <source>
        <dbReference type="Proteomes" id="UP000007029"/>
    </source>
</evidence>
<protein>
    <submittedName>
        <fullName evidence="1">Uncharacterized protein</fullName>
    </submittedName>
</protein>
<evidence type="ECO:0000313" key="1">
    <source>
        <dbReference type="EMBL" id="ABI93381.1"/>
    </source>
</evidence>
<keyword evidence="1" id="KW-0614">Plasmid</keyword>
<dbReference type="KEGG" id="rde:RD1_A0082"/>